<protein>
    <recommendedName>
        <fullName evidence="2">Laminin G domain-containing protein</fullName>
    </recommendedName>
</protein>
<organism evidence="1">
    <name type="scientific">marine sediment metagenome</name>
    <dbReference type="NCBI Taxonomy" id="412755"/>
    <lineage>
        <taxon>unclassified sequences</taxon>
        <taxon>metagenomes</taxon>
        <taxon>ecological metagenomes</taxon>
    </lineage>
</organism>
<proteinExistence type="predicted"/>
<name>X0SAK8_9ZZZZ</name>
<dbReference type="InterPro" id="IPR013320">
    <property type="entry name" value="ConA-like_dom_sf"/>
</dbReference>
<comment type="caution">
    <text evidence="1">The sequence shown here is derived from an EMBL/GenBank/DDBJ whole genome shotgun (WGS) entry which is preliminary data.</text>
</comment>
<feature type="non-terminal residue" evidence="1">
    <location>
        <position position="182"/>
    </location>
</feature>
<evidence type="ECO:0000313" key="1">
    <source>
        <dbReference type="EMBL" id="GAF78039.1"/>
    </source>
</evidence>
<accession>X0SAK8</accession>
<dbReference type="SUPFAM" id="SSF49899">
    <property type="entry name" value="Concanavalin A-like lectins/glucanases"/>
    <property type="match status" value="1"/>
</dbReference>
<reference evidence="1" key="1">
    <citation type="journal article" date="2014" name="Front. Microbiol.">
        <title>High frequency of phylogenetically diverse reductive dehalogenase-homologous genes in deep subseafloor sedimentary metagenomes.</title>
        <authorList>
            <person name="Kawai M."/>
            <person name="Futagami T."/>
            <person name="Toyoda A."/>
            <person name="Takaki Y."/>
            <person name="Nishi S."/>
            <person name="Hori S."/>
            <person name="Arai W."/>
            <person name="Tsubouchi T."/>
            <person name="Morono Y."/>
            <person name="Uchiyama I."/>
            <person name="Ito T."/>
            <person name="Fujiyama A."/>
            <person name="Inagaki F."/>
            <person name="Takami H."/>
        </authorList>
    </citation>
    <scope>NUCLEOTIDE SEQUENCE</scope>
    <source>
        <strain evidence="1">Expedition CK06-06</strain>
    </source>
</reference>
<dbReference type="Gene3D" id="2.60.120.200">
    <property type="match status" value="1"/>
</dbReference>
<evidence type="ECO:0008006" key="2">
    <source>
        <dbReference type="Google" id="ProtNLM"/>
    </source>
</evidence>
<dbReference type="Pfam" id="PF13385">
    <property type="entry name" value="Laminin_G_3"/>
    <property type="match status" value="1"/>
</dbReference>
<dbReference type="EMBL" id="BARS01003130">
    <property type="protein sequence ID" value="GAF78039.1"/>
    <property type="molecule type" value="Genomic_DNA"/>
</dbReference>
<gene>
    <name evidence="1" type="ORF">S01H1_06032</name>
</gene>
<dbReference type="AlphaFoldDB" id="X0SAK8"/>
<sequence>MIMSKRLICLIGILGILTSSLSAVYGVGPVARWEFEGDANDSITGVAGVLQGNAQIITDPERGQVLSLDGDGDYVYVDDNDVLDFAAANFTLSAWVKAPVGESYRTILWKGATAADWYYVLLMTTGIAHNYIDDGSVYKVISTQSSVDDGQWHSLIFVFDTVNGAQCYIDNYPDGDLYDIST</sequence>